<sequence length="172" mass="19320">MKILFNLFTISLLAVMLAFGTAGAKTFPNVEGKVEISIPDDWKSELKNNVLQVESPEDGITLFFDILKDDKIEDALANTEKNITGELGELVTERTAEVMLNGMNTMIEDYKTKDGLVKVSVMLVLTPAGKYMLCYYLGTEEADKKYDKELTEIVGSIKPLDEKRLEDKKEEK</sequence>
<dbReference type="EMBL" id="MGFH01000018">
    <property type="protein sequence ID" value="OGM08332.1"/>
    <property type="molecule type" value="Genomic_DNA"/>
</dbReference>
<evidence type="ECO:0000313" key="2">
    <source>
        <dbReference type="EMBL" id="OGM08332.1"/>
    </source>
</evidence>
<evidence type="ECO:0000256" key="1">
    <source>
        <dbReference type="SAM" id="SignalP"/>
    </source>
</evidence>
<feature type="non-terminal residue" evidence="2">
    <location>
        <position position="172"/>
    </location>
</feature>
<protein>
    <recommendedName>
        <fullName evidence="4">PsbP C-terminal domain-containing protein</fullName>
    </recommendedName>
</protein>
<reference evidence="2 3" key="1">
    <citation type="journal article" date="2016" name="Nat. Commun.">
        <title>Thousands of microbial genomes shed light on interconnected biogeochemical processes in an aquifer system.</title>
        <authorList>
            <person name="Anantharaman K."/>
            <person name="Brown C.T."/>
            <person name="Hug L.A."/>
            <person name="Sharon I."/>
            <person name="Castelle C.J."/>
            <person name="Probst A.J."/>
            <person name="Thomas B.C."/>
            <person name="Singh A."/>
            <person name="Wilkins M.J."/>
            <person name="Karaoz U."/>
            <person name="Brodie E.L."/>
            <person name="Williams K.H."/>
            <person name="Hubbard S.S."/>
            <person name="Banfield J.F."/>
        </authorList>
    </citation>
    <scope>NUCLEOTIDE SEQUENCE [LARGE SCALE GENOMIC DNA]</scope>
</reference>
<dbReference type="AlphaFoldDB" id="A0A1F7WZN9"/>
<proteinExistence type="predicted"/>
<gene>
    <name evidence="2" type="ORF">A2008_10560</name>
</gene>
<dbReference type="Proteomes" id="UP000178735">
    <property type="component" value="Unassembled WGS sequence"/>
</dbReference>
<keyword evidence="1" id="KW-0732">Signal</keyword>
<organism evidence="2 3">
    <name type="scientific">Candidatus Wallbacteria bacterium GWC2_49_35</name>
    <dbReference type="NCBI Taxonomy" id="1817813"/>
    <lineage>
        <taxon>Bacteria</taxon>
        <taxon>Candidatus Walliibacteriota</taxon>
    </lineage>
</organism>
<accession>A0A1F7WZN9</accession>
<evidence type="ECO:0000313" key="3">
    <source>
        <dbReference type="Proteomes" id="UP000178735"/>
    </source>
</evidence>
<comment type="caution">
    <text evidence="2">The sequence shown here is derived from an EMBL/GenBank/DDBJ whole genome shotgun (WGS) entry which is preliminary data.</text>
</comment>
<evidence type="ECO:0008006" key="4">
    <source>
        <dbReference type="Google" id="ProtNLM"/>
    </source>
</evidence>
<name>A0A1F7WZN9_9BACT</name>
<feature type="chain" id="PRO_5009533648" description="PsbP C-terminal domain-containing protein" evidence="1">
    <location>
        <begin position="25"/>
        <end position="172"/>
    </location>
</feature>
<feature type="signal peptide" evidence="1">
    <location>
        <begin position="1"/>
        <end position="24"/>
    </location>
</feature>